<dbReference type="GO" id="GO:0002088">
    <property type="term" value="P:lens development in camera-type eye"/>
    <property type="evidence" value="ECO:0007669"/>
    <property type="project" value="TreeGrafter"/>
</dbReference>
<dbReference type="InterPro" id="IPR011024">
    <property type="entry name" value="G_crystallin-like"/>
</dbReference>
<evidence type="ECO:0000256" key="4">
    <source>
        <dbReference type="ARBA" id="ARBA00022737"/>
    </source>
</evidence>
<dbReference type="PANTHER" id="PTHR11818:SF22">
    <property type="entry name" value="GAMMA-CRYSTALLIN N"/>
    <property type="match status" value="1"/>
</dbReference>
<dbReference type="GO" id="GO:0005212">
    <property type="term" value="F:structural constituent of eye lens"/>
    <property type="evidence" value="ECO:0007669"/>
    <property type="project" value="UniProtKB-KW"/>
</dbReference>
<dbReference type="Pfam" id="PF00030">
    <property type="entry name" value="Crystall"/>
    <property type="match status" value="1"/>
</dbReference>
<proteinExistence type="inferred from homology"/>
<dbReference type="PANTHER" id="PTHR11818">
    <property type="entry name" value="BETA/GAMMA CRYSTALLIN"/>
    <property type="match status" value="1"/>
</dbReference>
<dbReference type="AlphaFoldDB" id="A0A060YSP2"/>
<dbReference type="PRINTS" id="PR01367">
    <property type="entry name" value="BGCRYSTALLIN"/>
</dbReference>
<dbReference type="SUPFAM" id="SSF49695">
    <property type="entry name" value="gamma-Crystallin-like"/>
    <property type="match status" value="1"/>
</dbReference>
<dbReference type="SMART" id="SM00247">
    <property type="entry name" value="XTALbg"/>
    <property type="match status" value="1"/>
</dbReference>
<evidence type="ECO:0000256" key="1">
    <source>
        <dbReference type="ARBA" id="ARBA00009646"/>
    </source>
</evidence>
<dbReference type="STRING" id="8022.A0A060YSP2"/>
<gene>
    <name evidence="6" type="ORF">GSONMT00017074001</name>
</gene>
<dbReference type="Proteomes" id="UP000193380">
    <property type="component" value="Unassembled WGS sequence"/>
</dbReference>
<organism evidence="6 7">
    <name type="scientific">Oncorhynchus mykiss</name>
    <name type="common">Rainbow trout</name>
    <name type="synonym">Salmo gairdneri</name>
    <dbReference type="NCBI Taxonomy" id="8022"/>
    <lineage>
        <taxon>Eukaryota</taxon>
        <taxon>Metazoa</taxon>
        <taxon>Chordata</taxon>
        <taxon>Craniata</taxon>
        <taxon>Vertebrata</taxon>
        <taxon>Euteleostomi</taxon>
        <taxon>Actinopterygii</taxon>
        <taxon>Neopterygii</taxon>
        <taxon>Teleostei</taxon>
        <taxon>Protacanthopterygii</taxon>
        <taxon>Salmoniformes</taxon>
        <taxon>Salmonidae</taxon>
        <taxon>Salmoninae</taxon>
        <taxon>Oncorhynchus</taxon>
    </lineage>
</organism>
<reference evidence="6" key="1">
    <citation type="journal article" date="2014" name="Nat. Commun.">
        <title>The rainbow trout genome provides novel insights into evolution after whole-genome duplication in vertebrates.</title>
        <authorList>
            <person name="Berthelot C."/>
            <person name="Brunet F."/>
            <person name="Chalopin D."/>
            <person name="Juanchich A."/>
            <person name="Bernard M."/>
            <person name="Noel B."/>
            <person name="Bento P."/>
            <person name="Da Silva C."/>
            <person name="Labadie K."/>
            <person name="Alberti A."/>
            <person name="Aury J.M."/>
            <person name="Louis A."/>
            <person name="Dehais P."/>
            <person name="Bardou P."/>
            <person name="Montfort J."/>
            <person name="Klopp C."/>
            <person name="Cabau C."/>
            <person name="Gaspin C."/>
            <person name="Thorgaard G.H."/>
            <person name="Boussaha M."/>
            <person name="Quillet E."/>
            <person name="Guyomard R."/>
            <person name="Galiana D."/>
            <person name="Bobe J."/>
            <person name="Volff J.N."/>
            <person name="Genet C."/>
            <person name="Wincker P."/>
            <person name="Jaillon O."/>
            <person name="Roest Crollius H."/>
            <person name="Guiguen Y."/>
        </authorList>
    </citation>
    <scope>NUCLEOTIDE SEQUENCE [LARGE SCALE GENOMIC DNA]</scope>
</reference>
<name>A0A060YSP2_ONCMY</name>
<evidence type="ECO:0000256" key="2">
    <source>
        <dbReference type="ARBA" id="ARBA00011245"/>
    </source>
</evidence>
<dbReference type="GO" id="GO:0007601">
    <property type="term" value="P:visual perception"/>
    <property type="evidence" value="ECO:0007669"/>
    <property type="project" value="TreeGrafter"/>
</dbReference>
<dbReference type="InterPro" id="IPR050252">
    <property type="entry name" value="Beta/Gamma-Crystallin"/>
</dbReference>
<keyword evidence="4" id="KW-0677">Repeat</keyword>
<evidence type="ECO:0000259" key="5">
    <source>
        <dbReference type="PROSITE" id="PS50915"/>
    </source>
</evidence>
<dbReference type="InterPro" id="IPR001064">
    <property type="entry name" value="Beta/gamma_crystallin"/>
</dbReference>
<evidence type="ECO:0000313" key="7">
    <source>
        <dbReference type="Proteomes" id="UP000193380"/>
    </source>
</evidence>
<evidence type="ECO:0000256" key="3">
    <source>
        <dbReference type="ARBA" id="ARBA00022613"/>
    </source>
</evidence>
<comment type="subunit">
    <text evidence="2">Monomer.</text>
</comment>
<comment type="similarity">
    <text evidence="1">Belongs to the beta/gamma-crystallin family.</text>
</comment>
<dbReference type="PROSITE" id="PS50915">
    <property type="entry name" value="CRYSTALLIN_BETA_GAMMA"/>
    <property type="match status" value="1"/>
</dbReference>
<feature type="domain" description="Beta/gamma crystallin 'Greek key'" evidence="5">
    <location>
        <begin position="42"/>
        <end position="84"/>
    </location>
</feature>
<keyword evidence="3" id="KW-0273">Eye lens protein</keyword>
<accession>A0A060YSP2</accession>
<reference evidence="6" key="2">
    <citation type="submission" date="2014-03" db="EMBL/GenBank/DDBJ databases">
        <authorList>
            <person name="Genoscope - CEA"/>
        </authorList>
    </citation>
    <scope>NUCLEOTIDE SEQUENCE</scope>
</reference>
<dbReference type="Gene3D" id="2.60.20.10">
    <property type="entry name" value="Crystallins"/>
    <property type="match status" value="1"/>
</dbReference>
<evidence type="ECO:0000313" key="6">
    <source>
        <dbReference type="EMBL" id="CDQ92165.1"/>
    </source>
</evidence>
<dbReference type="FunFam" id="2.60.20.10:FF:000003">
    <property type="entry name" value="Crystallin gamma S"/>
    <property type="match status" value="1"/>
</dbReference>
<sequence length="87" mass="10113">MELFEGADFADQCVEVCEDVPFLQGRGLTKNCINSLKVYGDGAWVLYEEPNFRGRMYIVERGDYSSHVEWQAQNPNIQSIRRVVNYF</sequence>
<dbReference type="EMBL" id="FR912875">
    <property type="protein sequence ID" value="CDQ92165.1"/>
    <property type="molecule type" value="Genomic_DNA"/>
</dbReference>
<protein>
    <recommendedName>
        <fullName evidence="5">Beta/gamma crystallin 'Greek key' domain-containing protein</fullName>
    </recommendedName>
</protein>
<dbReference type="PaxDb" id="8022-A0A060YSP2"/>